<dbReference type="EMBL" id="CATOUU010000531">
    <property type="protein sequence ID" value="CAI9933025.1"/>
    <property type="molecule type" value="Genomic_DNA"/>
</dbReference>
<proteinExistence type="predicted"/>
<organism evidence="1">
    <name type="scientific">Hexamita inflata</name>
    <dbReference type="NCBI Taxonomy" id="28002"/>
    <lineage>
        <taxon>Eukaryota</taxon>
        <taxon>Metamonada</taxon>
        <taxon>Diplomonadida</taxon>
        <taxon>Hexamitidae</taxon>
        <taxon>Hexamitinae</taxon>
        <taxon>Hexamita</taxon>
    </lineage>
</organism>
<dbReference type="Proteomes" id="UP001642409">
    <property type="component" value="Unassembled WGS sequence"/>
</dbReference>
<gene>
    <name evidence="1" type="ORF">HINF_LOCUS20670</name>
    <name evidence="2" type="ORF">HINF_LOCUS2216</name>
</gene>
<comment type="caution">
    <text evidence="1">The sequence shown here is derived from an EMBL/GenBank/DDBJ whole genome shotgun (WGS) entry which is preliminary data.</text>
</comment>
<dbReference type="AlphaFoldDB" id="A0AA86TXD6"/>
<reference evidence="2 3" key="2">
    <citation type="submission" date="2024-07" db="EMBL/GenBank/DDBJ databases">
        <authorList>
            <person name="Akdeniz Z."/>
        </authorList>
    </citation>
    <scope>NUCLEOTIDE SEQUENCE [LARGE SCALE GENOMIC DNA]</scope>
</reference>
<keyword evidence="3" id="KW-1185">Reference proteome</keyword>
<name>A0AA86TXD6_9EUKA</name>
<sequence length="115" mass="14400">MKFSEQCEKWNRNIHRSRWPKLHRGVGERQETGEWDVQVRKRGYIRWRVQTERIPREWKIHLGGWEVLRRGVESRSEAREREDGWRRSRRGNVRQRRIRRGCVKRKQISIYKQYC</sequence>
<protein>
    <submittedName>
        <fullName evidence="2">Hypothetical_protein</fullName>
    </submittedName>
</protein>
<evidence type="ECO:0000313" key="3">
    <source>
        <dbReference type="Proteomes" id="UP001642409"/>
    </source>
</evidence>
<accession>A0AA86TXD6</accession>
<dbReference type="EMBL" id="CAXDID020000004">
    <property type="protein sequence ID" value="CAL5973119.1"/>
    <property type="molecule type" value="Genomic_DNA"/>
</dbReference>
<evidence type="ECO:0000313" key="1">
    <source>
        <dbReference type="EMBL" id="CAI9933025.1"/>
    </source>
</evidence>
<evidence type="ECO:0000313" key="2">
    <source>
        <dbReference type="EMBL" id="CAL5973119.1"/>
    </source>
</evidence>
<reference evidence="1" key="1">
    <citation type="submission" date="2023-06" db="EMBL/GenBank/DDBJ databases">
        <authorList>
            <person name="Kurt Z."/>
        </authorList>
    </citation>
    <scope>NUCLEOTIDE SEQUENCE</scope>
</reference>